<keyword evidence="2" id="KW-1185">Reference proteome</keyword>
<comment type="caution">
    <text evidence="1">The sequence shown here is derived from an EMBL/GenBank/DDBJ whole genome shotgun (WGS) entry which is preliminary data.</text>
</comment>
<accession>A0A0J5L5B4</accession>
<sequence>MLNVMRRVSKVCRSVVRAGLQQVFVQTEAKSAHATCHEVTTQLEKDLLSVTWVMMRLKRINCRTLAFRRLTE</sequence>
<name>A0A0J5L5B4_PLUGE</name>
<dbReference type="EMBL" id="LDZF01000005">
    <property type="protein sequence ID" value="KMK15001.1"/>
    <property type="molecule type" value="Genomic_DNA"/>
</dbReference>
<reference evidence="1 2" key="1">
    <citation type="submission" date="2015-05" db="EMBL/GenBank/DDBJ databases">
        <title>Genome sequences of Pluralibacter gergoviae.</title>
        <authorList>
            <person name="Greninger A.L."/>
            <person name="Miller S."/>
        </authorList>
    </citation>
    <scope>NUCLEOTIDE SEQUENCE [LARGE SCALE GENOMIC DNA]</scope>
    <source>
        <strain evidence="1 2">JS81F13</strain>
    </source>
</reference>
<dbReference type="AlphaFoldDB" id="A0A0J5L5B4"/>
<protein>
    <submittedName>
        <fullName evidence="1">Uncharacterized protein</fullName>
    </submittedName>
</protein>
<dbReference type="Proteomes" id="UP000036196">
    <property type="component" value="Unassembled WGS sequence"/>
</dbReference>
<evidence type="ECO:0000313" key="2">
    <source>
        <dbReference type="Proteomes" id="UP000036196"/>
    </source>
</evidence>
<evidence type="ECO:0000313" key="1">
    <source>
        <dbReference type="EMBL" id="KMK15001.1"/>
    </source>
</evidence>
<organism evidence="1 2">
    <name type="scientific">Pluralibacter gergoviae</name>
    <name type="common">Enterobacter gergoviae</name>
    <dbReference type="NCBI Taxonomy" id="61647"/>
    <lineage>
        <taxon>Bacteria</taxon>
        <taxon>Pseudomonadati</taxon>
        <taxon>Pseudomonadota</taxon>
        <taxon>Gammaproteobacteria</taxon>
        <taxon>Enterobacterales</taxon>
        <taxon>Enterobacteriaceae</taxon>
        <taxon>Pluralibacter</taxon>
    </lineage>
</organism>
<proteinExistence type="predicted"/>
<gene>
    <name evidence="1" type="ORF">ABW06_06235</name>
</gene>